<name>A0A0C2W648_9BACL</name>
<dbReference type="PANTHER" id="PTHR36842">
    <property type="entry name" value="PROTEIN TOLB HOMOLOG"/>
    <property type="match status" value="1"/>
</dbReference>
<feature type="transmembrane region" description="Helical" evidence="2">
    <location>
        <begin position="231"/>
        <end position="251"/>
    </location>
</feature>
<evidence type="ECO:0000313" key="3">
    <source>
        <dbReference type="EMBL" id="KIL52036.1"/>
    </source>
</evidence>
<dbReference type="InterPro" id="IPR011659">
    <property type="entry name" value="WD40"/>
</dbReference>
<dbReference type="EMBL" id="JXRP01000006">
    <property type="protein sequence ID" value="KIL52036.1"/>
    <property type="molecule type" value="Genomic_DNA"/>
</dbReference>
<keyword evidence="2" id="KW-0472">Membrane</keyword>
<reference evidence="3 4" key="1">
    <citation type="submission" date="2015-01" db="EMBL/GenBank/DDBJ databases">
        <title>Genome sequencing of Jeotgalibacillus soli.</title>
        <authorList>
            <person name="Goh K.M."/>
            <person name="Chan K.-G."/>
            <person name="Yaakop A.S."/>
            <person name="Ee R."/>
            <person name="Gan H.M."/>
            <person name="Chan C.S."/>
        </authorList>
    </citation>
    <scope>NUCLEOTIDE SEQUENCE [LARGE SCALE GENOMIC DNA]</scope>
    <source>
        <strain evidence="3 4">P9</strain>
    </source>
</reference>
<proteinExistence type="inferred from homology"/>
<evidence type="ECO:0000256" key="1">
    <source>
        <dbReference type="ARBA" id="ARBA00009820"/>
    </source>
</evidence>
<feature type="transmembrane region" description="Helical" evidence="2">
    <location>
        <begin position="258"/>
        <end position="280"/>
    </location>
</feature>
<evidence type="ECO:0000313" key="4">
    <source>
        <dbReference type="Proteomes" id="UP000031938"/>
    </source>
</evidence>
<comment type="caution">
    <text evidence="3">The sequence shown here is derived from an EMBL/GenBank/DDBJ whole genome shotgun (WGS) entry which is preliminary data.</text>
</comment>
<sequence length="321" mass="36298">MEGILFSLQTTSNMFLTPFFHQVEMSSIMLRLPLKTCLKQKGNREKDLISFRFQVMEVKKSKPRLKIDIFSLSPDGTELYYSLYEDTGDTVYSFSLEDGIEKGVVTADSAPVDMSYYSPRISPNGRMLAFTAVSEESQDSSLFEYELFLLNIDSKEMKQLTDLHASVQSPAFFHNEQKIAFLYQHNRPSQPEQYRLMTVDLESGEPAEISIEALPQSEGGQWFLRALDLSVNSGTIGLLYTLLLVALTLFTRQRLQKIFLPAFVSLGLTIIVFISSFAAAAMMDPWAGIALVMLSAGMMVYTILVFLFALITKLVKKRMMQ</sequence>
<organism evidence="3 4">
    <name type="scientific">Jeotgalibacillus soli</name>
    <dbReference type="NCBI Taxonomy" id="889306"/>
    <lineage>
        <taxon>Bacteria</taxon>
        <taxon>Bacillati</taxon>
        <taxon>Bacillota</taxon>
        <taxon>Bacilli</taxon>
        <taxon>Bacillales</taxon>
        <taxon>Caryophanaceae</taxon>
        <taxon>Jeotgalibacillus</taxon>
    </lineage>
</organism>
<feature type="transmembrane region" description="Helical" evidence="2">
    <location>
        <begin position="286"/>
        <end position="311"/>
    </location>
</feature>
<dbReference type="SUPFAM" id="SSF82171">
    <property type="entry name" value="DPP6 N-terminal domain-like"/>
    <property type="match status" value="1"/>
</dbReference>
<keyword evidence="4" id="KW-1185">Reference proteome</keyword>
<dbReference type="AlphaFoldDB" id="A0A0C2W648"/>
<dbReference type="STRING" id="889306.KP78_04060"/>
<gene>
    <name evidence="3" type="ORF">KP78_04060</name>
</gene>
<dbReference type="PANTHER" id="PTHR36842:SF1">
    <property type="entry name" value="PROTEIN TOLB"/>
    <property type="match status" value="1"/>
</dbReference>
<dbReference type="Proteomes" id="UP000031938">
    <property type="component" value="Unassembled WGS sequence"/>
</dbReference>
<evidence type="ECO:0000256" key="2">
    <source>
        <dbReference type="SAM" id="Phobius"/>
    </source>
</evidence>
<dbReference type="Gene3D" id="2.120.10.30">
    <property type="entry name" value="TolB, C-terminal domain"/>
    <property type="match status" value="1"/>
</dbReference>
<accession>A0A0C2W648</accession>
<protein>
    <submittedName>
        <fullName evidence="3">Uncharacterized protein</fullName>
    </submittedName>
</protein>
<dbReference type="Pfam" id="PF07676">
    <property type="entry name" value="PD40"/>
    <property type="match status" value="1"/>
</dbReference>
<comment type="similarity">
    <text evidence="1">Belongs to the TolB family.</text>
</comment>
<keyword evidence="2" id="KW-0812">Transmembrane</keyword>
<dbReference type="InterPro" id="IPR011042">
    <property type="entry name" value="6-blade_b-propeller_TolB-like"/>
</dbReference>
<keyword evidence="2" id="KW-1133">Transmembrane helix</keyword>
<dbReference type="PATRIC" id="fig|889306.3.peg.408"/>